<feature type="compositionally biased region" description="Low complexity" evidence="1">
    <location>
        <begin position="88"/>
        <end position="97"/>
    </location>
</feature>
<feature type="compositionally biased region" description="Low complexity" evidence="1">
    <location>
        <begin position="20"/>
        <end position="34"/>
    </location>
</feature>
<accession>A0A1B6PKD2</accession>
<reference evidence="2 3" key="1">
    <citation type="journal article" date="2009" name="Nature">
        <title>The Sorghum bicolor genome and the diversification of grasses.</title>
        <authorList>
            <person name="Paterson A.H."/>
            <person name="Bowers J.E."/>
            <person name="Bruggmann R."/>
            <person name="Dubchak I."/>
            <person name="Grimwood J."/>
            <person name="Gundlach H."/>
            <person name="Haberer G."/>
            <person name="Hellsten U."/>
            <person name="Mitros T."/>
            <person name="Poliakov A."/>
            <person name="Schmutz J."/>
            <person name="Spannagl M."/>
            <person name="Tang H."/>
            <person name="Wang X."/>
            <person name="Wicker T."/>
            <person name="Bharti A.K."/>
            <person name="Chapman J."/>
            <person name="Feltus F.A."/>
            <person name="Gowik U."/>
            <person name="Grigoriev I.V."/>
            <person name="Lyons E."/>
            <person name="Maher C.A."/>
            <person name="Martis M."/>
            <person name="Narechania A."/>
            <person name="Otillar R.P."/>
            <person name="Penning B.W."/>
            <person name="Salamov A.A."/>
            <person name="Wang Y."/>
            <person name="Zhang L."/>
            <person name="Carpita N.C."/>
            <person name="Freeling M."/>
            <person name="Gingle A.R."/>
            <person name="Hash C.T."/>
            <person name="Keller B."/>
            <person name="Klein P."/>
            <person name="Kresovich S."/>
            <person name="McCann M.C."/>
            <person name="Ming R."/>
            <person name="Peterson D.G."/>
            <person name="Mehboob-ur-Rahman"/>
            <person name="Ware D."/>
            <person name="Westhoff P."/>
            <person name="Mayer K.F."/>
            <person name="Messing J."/>
            <person name="Rokhsar D.S."/>
        </authorList>
    </citation>
    <scope>NUCLEOTIDE SEQUENCE [LARGE SCALE GENOMIC DNA]</scope>
    <source>
        <strain evidence="3">cv. BTx623</strain>
    </source>
</reference>
<dbReference type="Gramene" id="OQU81413">
    <property type="protein sequence ID" value="OQU81413"/>
    <property type="gene ID" value="SORBI_3006G054000"/>
</dbReference>
<dbReference type="Proteomes" id="UP000000768">
    <property type="component" value="Chromosome 6"/>
</dbReference>
<dbReference type="Gramene" id="KXG26125">
    <property type="protein sequence ID" value="KXG26125"/>
    <property type="gene ID" value="SORBI_3006G054000"/>
</dbReference>
<evidence type="ECO:0000313" key="3">
    <source>
        <dbReference type="Proteomes" id="UP000000768"/>
    </source>
</evidence>
<reference evidence="3" key="3">
    <citation type="journal article" date="2018" name="Plant J.">
        <title>The Sorghum bicolor reference genome: improved assembly, gene annotations, a transcriptome atlas, and signatures of genome organization.</title>
        <authorList>
            <person name="McCormick R.F."/>
            <person name="Truong S.K."/>
            <person name="Sreedasyam A."/>
            <person name="Jenkins J."/>
            <person name="Shu S."/>
            <person name="Sims D."/>
            <person name="Kennedy M."/>
            <person name="Amirebrahimi M."/>
            <person name="Weers B.D."/>
            <person name="McKinley B."/>
            <person name="Mattison A."/>
            <person name="Morishige D.T."/>
            <person name="Grimwood J."/>
            <person name="Schmutz J."/>
            <person name="Mullet J.E."/>
        </authorList>
    </citation>
    <scope>NUCLEOTIDE SEQUENCE [LARGE SCALE GENOMIC DNA]</scope>
    <source>
        <strain evidence="3">cv. BTx623</strain>
    </source>
</reference>
<name>A0A1B6PKD2_SORBI</name>
<organism evidence="2 3">
    <name type="scientific">Sorghum bicolor</name>
    <name type="common">Sorghum</name>
    <name type="synonym">Sorghum vulgare</name>
    <dbReference type="NCBI Taxonomy" id="4558"/>
    <lineage>
        <taxon>Eukaryota</taxon>
        <taxon>Viridiplantae</taxon>
        <taxon>Streptophyta</taxon>
        <taxon>Embryophyta</taxon>
        <taxon>Tracheophyta</taxon>
        <taxon>Spermatophyta</taxon>
        <taxon>Magnoliopsida</taxon>
        <taxon>Liliopsida</taxon>
        <taxon>Poales</taxon>
        <taxon>Poaceae</taxon>
        <taxon>PACMAD clade</taxon>
        <taxon>Panicoideae</taxon>
        <taxon>Andropogonodae</taxon>
        <taxon>Andropogoneae</taxon>
        <taxon>Sorghinae</taxon>
        <taxon>Sorghum</taxon>
    </lineage>
</organism>
<proteinExistence type="predicted"/>
<feature type="region of interest" description="Disordered" evidence="1">
    <location>
        <begin position="78"/>
        <end position="108"/>
    </location>
</feature>
<feature type="region of interest" description="Disordered" evidence="1">
    <location>
        <begin position="20"/>
        <end position="52"/>
    </location>
</feature>
<protein>
    <submittedName>
        <fullName evidence="2">Uncharacterized protein</fullName>
    </submittedName>
</protein>
<reference evidence="2" key="2">
    <citation type="submission" date="2017-02" db="EMBL/GenBank/DDBJ databases">
        <title>WGS assembly of Sorghum bicolor.</title>
        <authorList>
            <person name="Paterson A."/>
            <person name="Mullet J."/>
            <person name="Bowers J."/>
            <person name="Bruggmann R."/>
            <person name="Dubchak I."/>
            <person name="Grimwood J."/>
            <person name="Gundlach H."/>
            <person name="Haberer G."/>
            <person name="Hellsten U."/>
            <person name="Mitros T."/>
            <person name="Poliakov A."/>
            <person name="Schmutz J."/>
            <person name="Spannagl M."/>
            <person name="Tang H."/>
            <person name="Wang X."/>
            <person name="Wicker T."/>
            <person name="Bharti A."/>
            <person name="Chapman J."/>
            <person name="Feltus F."/>
            <person name="Gowik U."/>
            <person name="Grigoriev I."/>
            <person name="Lyons E."/>
            <person name="Maher C."/>
            <person name="Martis M."/>
            <person name="Narechania A."/>
            <person name="Otillar R."/>
            <person name="Penning B."/>
            <person name="Salamov A."/>
            <person name="Wang Y."/>
            <person name="Zhang L."/>
            <person name="Carpita N."/>
            <person name="Freeling M."/>
            <person name="Gingle A."/>
            <person name="Hash C."/>
            <person name="Keller B."/>
            <person name="Klein P."/>
            <person name="Kresovich S."/>
            <person name="Mccann M."/>
            <person name="Ming R."/>
            <person name="Peterson D."/>
            <person name="Rahman M."/>
            <person name="Ware D."/>
            <person name="Westhoff P."/>
            <person name="Mayer K."/>
            <person name="Messing J."/>
            <person name="Sims D."/>
            <person name="Jenkins J."/>
            <person name="Shu S."/>
            <person name="Rokhsar D."/>
        </authorList>
    </citation>
    <scope>NUCLEOTIDE SEQUENCE</scope>
</reference>
<dbReference type="AlphaFoldDB" id="A0A1B6PKD2"/>
<evidence type="ECO:0000313" key="2">
    <source>
        <dbReference type="EMBL" id="KXG26125.1"/>
    </source>
</evidence>
<gene>
    <name evidence="2" type="ORF">SORBI_3006G054000</name>
</gene>
<evidence type="ECO:0000256" key="1">
    <source>
        <dbReference type="SAM" id="MobiDB-lite"/>
    </source>
</evidence>
<sequence>MGTASGEQLLVEQRYAVPWSSAARSHGARAANAGEQTPLGPRAEGPLSLRRRSRVLLGPAHNPQLSTRCIAGALPAHHRDVVGGGSGSSPRSPPYSARSRRPLTAREGGTVFTLAPYMAHATEA</sequence>
<dbReference type="InParanoid" id="A0A1B6PKD2"/>
<dbReference type="EMBL" id="CM000765">
    <property type="protein sequence ID" value="KXG26125.1"/>
    <property type="molecule type" value="Genomic_DNA"/>
</dbReference>
<keyword evidence="3" id="KW-1185">Reference proteome</keyword>
<dbReference type="EMBL" id="CM000765">
    <property type="protein sequence ID" value="OQU81413.1"/>
    <property type="molecule type" value="Genomic_DNA"/>
</dbReference>